<gene>
    <name evidence="1" type="ORF">J2S45_001856</name>
</gene>
<accession>A0ABT9PL27</accession>
<evidence type="ECO:0000313" key="2">
    <source>
        <dbReference type="Proteomes" id="UP001230145"/>
    </source>
</evidence>
<keyword evidence="2" id="KW-1185">Reference proteome</keyword>
<protein>
    <recommendedName>
        <fullName evidence="3">Transposase, Mutator family</fullName>
    </recommendedName>
</protein>
<evidence type="ECO:0008006" key="3">
    <source>
        <dbReference type="Google" id="ProtNLM"/>
    </source>
</evidence>
<dbReference type="Proteomes" id="UP001230145">
    <property type="component" value="Unassembled WGS sequence"/>
</dbReference>
<reference evidence="1 2" key="1">
    <citation type="submission" date="2023-07" db="EMBL/GenBank/DDBJ databases">
        <title>Sequencing the genomes of 1000 actinobacteria strains.</title>
        <authorList>
            <person name="Klenk H.-P."/>
        </authorList>
    </citation>
    <scope>NUCLEOTIDE SEQUENCE [LARGE SCALE GENOMIC DNA]</scope>
    <source>
        <strain evidence="1 2">DSM 19515</strain>
    </source>
</reference>
<proteinExistence type="predicted"/>
<sequence>MTADPHHIDPTGYLEELLTQAWPDLMRQMLADFMNQILSAQADSVCGASYATV</sequence>
<name>A0ABT9PL27_9ACTO</name>
<evidence type="ECO:0000313" key="1">
    <source>
        <dbReference type="EMBL" id="MDP9833177.1"/>
    </source>
</evidence>
<dbReference type="EMBL" id="JAUSQL010000001">
    <property type="protein sequence ID" value="MDP9833177.1"/>
    <property type="molecule type" value="Genomic_DNA"/>
</dbReference>
<comment type="caution">
    <text evidence="1">The sequence shown here is derived from an EMBL/GenBank/DDBJ whole genome shotgun (WGS) entry which is preliminary data.</text>
</comment>
<organism evidence="1 2">
    <name type="scientific">Trueperella abortisuis</name>
    <dbReference type="NCBI Taxonomy" id="445930"/>
    <lineage>
        <taxon>Bacteria</taxon>
        <taxon>Bacillati</taxon>
        <taxon>Actinomycetota</taxon>
        <taxon>Actinomycetes</taxon>
        <taxon>Actinomycetales</taxon>
        <taxon>Actinomycetaceae</taxon>
        <taxon>Trueperella</taxon>
    </lineage>
</organism>